<accession>A0ABT4BU97</accession>
<feature type="compositionally biased region" description="Low complexity" evidence="1">
    <location>
        <begin position="80"/>
        <end position="92"/>
    </location>
</feature>
<feature type="region of interest" description="Disordered" evidence="1">
    <location>
        <begin position="28"/>
        <end position="92"/>
    </location>
</feature>
<name>A0ABT4BU97_9FIRM</name>
<keyword evidence="2" id="KW-0732">Signal</keyword>
<feature type="signal peptide" evidence="2">
    <location>
        <begin position="1"/>
        <end position="18"/>
    </location>
</feature>
<dbReference type="PROSITE" id="PS51257">
    <property type="entry name" value="PROKAR_LIPOPROTEIN"/>
    <property type="match status" value="1"/>
</dbReference>
<sequence>MKYIKKALALFCILTVLAGCKVELPSQHAASSAGPSESTAPVSSEIRSEAETSGISGSAPVSSAAVPQSSPKTASSGVSKAPPAKKTAVPAPQLQKETSCTLFISCGDILKNREKFSEDKLSAVPKDGIIFAEKNVKIKNGETVFDVLLRVTKADGIPMESAVSPVYQSTYIKGINNIYEKDFGASSGWTYTVNGKQPPVSCNGYKLKNGDKIQWLFVCGG</sequence>
<protein>
    <submittedName>
        <fullName evidence="4">DUF4430 domain-containing protein</fullName>
    </submittedName>
</protein>
<dbReference type="Pfam" id="PF14478">
    <property type="entry name" value="DUF4430"/>
    <property type="match status" value="1"/>
</dbReference>
<evidence type="ECO:0000313" key="5">
    <source>
        <dbReference type="Proteomes" id="UP001082703"/>
    </source>
</evidence>
<feature type="compositionally biased region" description="Polar residues" evidence="1">
    <location>
        <begin position="28"/>
        <end position="42"/>
    </location>
</feature>
<evidence type="ECO:0000256" key="2">
    <source>
        <dbReference type="SAM" id="SignalP"/>
    </source>
</evidence>
<comment type="caution">
    <text evidence="4">The sequence shown here is derived from an EMBL/GenBank/DDBJ whole genome shotgun (WGS) entry which is preliminary data.</text>
</comment>
<feature type="domain" description="Transcobalamin-like C-terminal" evidence="3">
    <location>
        <begin position="141"/>
        <end position="217"/>
    </location>
</feature>
<gene>
    <name evidence="4" type="ORF">OUY18_09345</name>
</gene>
<dbReference type="Proteomes" id="UP001082703">
    <property type="component" value="Unassembled WGS sequence"/>
</dbReference>
<proteinExistence type="predicted"/>
<dbReference type="EMBL" id="JAPOHA010000008">
    <property type="protein sequence ID" value="MCY1714459.1"/>
    <property type="molecule type" value="Genomic_DNA"/>
</dbReference>
<dbReference type="RefSeq" id="WP_268058507.1">
    <property type="nucleotide sequence ID" value="NZ_JAPOHA010000008.1"/>
</dbReference>
<evidence type="ECO:0000256" key="1">
    <source>
        <dbReference type="SAM" id="MobiDB-lite"/>
    </source>
</evidence>
<evidence type="ECO:0000259" key="3">
    <source>
        <dbReference type="Pfam" id="PF14478"/>
    </source>
</evidence>
<feature type="chain" id="PRO_5045760577" evidence="2">
    <location>
        <begin position="19"/>
        <end position="221"/>
    </location>
</feature>
<evidence type="ECO:0000313" key="4">
    <source>
        <dbReference type="EMBL" id="MCY1714459.1"/>
    </source>
</evidence>
<dbReference type="InterPro" id="IPR027954">
    <property type="entry name" value="Transcobalamin-like_C"/>
</dbReference>
<reference evidence="4 5" key="1">
    <citation type="submission" date="2022-11" db="EMBL/GenBank/DDBJ databases">
        <authorList>
            <person name="Caiyu Z."/>
        </authorList>
    </citation>
    <scope>NUCLEOTIDE SEQUENCE [LARGE SCALE GENOMIC DNA]</scope>
    <source>
        <strain evidence="4 5">YR-4</strain>
    </source>
</reference>
<organism evidence="4 5">
    <name type="scientific">Caproiciproducens galactitolivorans</name>
    <dbReference type="NCBI Taxonomy" id="642589"/>
    <lineage>
        <taxon>Bacteria</taxon>
        <taxon>Bacillati</taxon>
        <taxon>Bacillota</taxon>
        <taxon>Clostridia</taxon>
        <taxon>Eubacteriales</taxon>
        <taxon>Acutalibacteraceae</taxon>
        <taxon>Caproiciproducens</taxon>
    </lineage>
</organism>
<dbReference type="Gene3D" id="2.170.130.30">
    <property type="match status" value="1"/>
</dbReference>
<keyword evidence="5" id="KW-1185">Reference proteome</keyword>
<feature type="compositionally biased region" description="Low complexity" evidence="1">
    <location>
        <begin position="53"/>
        <end position="71"/>
    </location>
</feature>